<keyword evidence="1" id="KW-0040">ANK repeat</keyword>
<name>A0AAD6SI74_9AGAR</name>
<evidence type="ECO:0000313" key="3">
    <source>
        <dbReference type="Proteomes" id="UP001218188"/>
    </source>
</evidence>
<dbReference type="AlphaFoldDB" id="A0AAD6SI74"/>
<dbReference type="InterPro" id="IPR002110">
    <property type="entry name" value="Ankyrin_rpt"/>
</dbReference>
<dbReference type="Pfam" id="PF00023">
    <property type="entry name" value="Ank"/>
    <property type="match status" value="1"/>
</dbReference>
<gene>
    <name evidence="2" type="ORF">C8F04DRAFT_964475</name>
</gene>
<dbReference type="Proteomes" id="UP001218188">
    <property type="component" value="Unassembled WGS sequence"/>
</dbReference>
<organism evidence="2 3">
    <name type="scientific">Mycena alexandri</name>
    <dbReference type="NCBI Taxonomy" id="1745969"/>
    <lineage>
        <taxon>Eukaryota</taxon>
        <taxon>Fungi</taxon>
        <taxon>Dikarya</taxon>
        <taxon>Basidiomycota</taxon>
        <taxon>Agaricomycotina</taxon>
        <taxon>Agaricomycetes</taxon>
        <taxon>Agaricomycetidae</taxon>
        <taxon>Agaricales</taxon>
        <taxon>Marasmiineae</taxon>
        <taxon>Mycenaceae</taxon>
        <taxon>Mycena</taxon>
    </lineage>
</organism>
<dbReference type="PROSITE" id="PS50088">
    <property type="entry name" value="ANK_REPEAT"/>
    <property type="match status" value="1"/>
</dbReference>
<evidence type="ECO:0008006" key="4">
    <source>
        <dbReference type="Google" id="ProtNLM"/>
    </source>
</evidence>
<dbReference type="EMBL" id="JARJCM010000116">
    <property type="protein sequence ID" value="KAJ7028078.1"/>
    <property type="molecule type" value="Genomic_DNA"/>
</dbReference>
<evidence type="ECO:0000256" key="1">
    <source>
        <dbReference type="PROSITE-ProRule" id="PRU00023"/>
    </source>
</evidence>
<comment type="caution">
    <text evidence="2">The sequence shown here is derived from an EMBL/GenBank/DDBJ whole genome shotgun (WGS) entry which is preliminary data.</text>
</comment>
<feature type="repeat" description="ANK" evidence="1">
    <location>
        <begin position="1"/>
        <end position="30"/>
    </location>
</feature>
<dbReference type="PROSITE" id="PS50297">
    <property type="entry name" value="ANK_REP_REGION"/>
    <property type="match status" value="1"/>
</dbReference>
<evidence type="ECO:0000313" key="2">
    <source>
        <dbReference type="EMBL" id="KAJ7028078.1"/>
    </source>
</evidence>
<accession>A0AAD6SI74</accession>
<dbReference type="InterPro" id="IPR036770">
    <property type="entry name" value="Ankyrin_rpt-contain_sf"/>
</dbReference>
<dbReference type="SUPFAM" id="SSF48403">
    <property type="entry name" value="Ankyrin repeat"/>
    <property type="match status" value="1"/>
</dbReference>
<reference evidence="2" key="1">
    <citation type="submission" date="2023-03" db="EMBL/GenBank/DDBJ databases">
        <title>Massive genome expansion in bonnet fungi (Mycena s.s.) driven by repeated elements and novel gene families across ecological guilds.</title>
        <authorList>
            <consortium name="Lawrence Berkeley National Laboratory"/>
            <person name="Harder C.B."/>
            <person name="Miyauchi S."/>
            <person name="Viragh M."/>
            <person name="Kuo A."/>
            <person name="Thoen E."/>
            <person name="Andreopoulos B."/>
            <person name="Lu D."/>
            <person name="Skrede I."/>
            <person name="Drula E."/>
            <person name="Henrissat B."/>
            <person name="Morin E."/>
            <person name="Kohler A."/>
            <person name="Barry K."/>
            <person name="LaButti K."/>
            <person name="Morin E."/>
            <person name="Salamov A."/>
            <person name="Lipzen A."/>
            <person name="Mereny Z."/>
            <person name="Hegedus B."/>
            <person name="Baldrian P."/>
            <person name="Stursova M."/>
            <person name="Weitz H."/>
            <person name="Taylor A."/>
            <person name="Grigoriev I.V."/>
            <person name="Nagy L.G."/>
            <person name="Martin F."/>
            <person name="Kauserud H."/>
        </authorList>
    </citation>
    <scope>NUCLEOTIDE SEQUENCE</scope>
    <source>
        <strain evidence="2">CBHHK200</strain>
    </source>
</reference>
<proteinExistence type="predicted"/>
<keyword evidence="3" id="KW-1185">Reference proteome</keyword>
<sequence>SAFQAASAKGHGNIAQLLIEHGANVNAQGGEYGSALQAALQSDLCLALTDSTRPYNERIQSADNVVQILRENGARELVDTGFSSESTASGECTESPVYYNIVSVILLVLNAESIESG</sequence>
<protein>
    <recommendedName>
        <fullName evidence="4">Ankyrin</fullName>
    </recommendedName>
</protein>
<dbReference type="Gene3D" id="1.25.40.20">
    <property type="entry name" value="Ankyrin repeat-containing domain"/>
    <property type="match status" value="1"/>
</dbReference>
<feature type="non-terminal residue" evidence="2">
    <location>
        <position position="1"/>
    </location>
</feature>